<keyword evidence="3" id="KW-1185">Reference proteome</keyword>
<feature type="region of interest" description="Disordered" evidence="1">
    <location>
        <begin position="33"/>
        <end position="82"/>
    </location>
</feature>
<proteinExistence type="predicted"/>
<comment type="caution">
    <text evidence="2">The sequence shown here is derived from an EMBL/GenBank/DDBJ whole genome shotgun (WGS) entry which is preliminary data.</text>
</comment>
<organism evidence="2 3">
    <name type="scientific">Sphingomonas natans</name>
    <dbReference type="NCBI Taxonomy" id="3063330"/>
    <lineage>
        <taxon>Bacteria</taxon>
        <taxon>Pseudomonadati</taxon>
        <taxon>Pseudomonadota</taxon>
        <taxon>Alphaproteobacteria</taxon>
        <taxon>Sphingomonadales</taxon>
        <taxon>Sphingomonadaceae</taxon>
        <taxon>Sphingomonas</taxon>
    </lineage>
</organism>
<evidence type="ECO:0000313" key="2">
    <source>
        <dbReference type="EMBL" id="MDO6413498.1"/>
    </source>
</evidence>
<feature type="compositionally biased region" description="Pro residues" evidence="1">
    <location>
        <begin position="69"/>
        <end position="82"/>
    </location>
</feature>
<reference evidence="2" key="1">
    <citation type="submission" date="2023-07" db="EMBL/GenBank/DDBJ databases">
        <authorList>
            <person name="Kim M."/>
        </authorList>
    </citation>
    <scope>NUCLEOTIDE SEQUENCE</scope>
    <source>
        <strain evidence="2">BIUV-7</strain>
    </source>
</reference>
<feature type="compositionally biased region" description="Low complexity" evidence="1">
    <location>
        <begin position="58"/>
        <end position="68"/>
    </location>
</feature>
<gene>
    <name evidence="2" type="ORF">Q4F19_03795</name>
</gene>
<evidence type="ECO:0000313" key="3">
    <source>
        <dbReference type="Proteomes" id="UP001169764"/>
    </source>
</evidence>
<feature type="compositionally biased region" description="Polar residues" evidence="1">
    <location>
        <begin position="33"/>
        <end position="47"/>
    </location>
</feature>
<protein>
    <submittedName>
        <fullName evidence="2">Uncharacterized protein</fullName>
    </submittedName>
</protein>
<dbReference type="EMBL" id="JAUOTP010000002">
    <property type="protein sequence ID" value="MDO6413498.1"/>
    <property type="molecule type" value="Genomic_DNA"/>
</dbReference>
<accession>A0ABT8Y5A3</accession>
<dbReference type="RefSeq" id="WP_303540013.1">
    <property type="nucleotide sequence ID" value="NZ_JAUOTP010000002.1"/>
</dbReference>
<evidence type="ECO:0000256" key="1">
    <source>
        <dbReference type="SAM" id="MobiDB-lite"/>
    </source>
</evidence>
<name>A0ABT8Y5A3_9SPHN</name>
<sequence length="82" mass="8151">MQRVRVGLTGLAFVFLLVMLATAFLRMAGGSEATGNATLAPTNSTAPSEPLAQLGVVPGNPQQADPAPAAKPGPAPSSVPAQ</sequence>
<dbReference type="Proteomes" id="UP001169764">
    <property type="component" value="Unassembled WGS sequence"/>
</dbReference>